<proteinExistence type="inferred from homology"/>
<dbReference type="EMBL" id="BSEJ01000003">
    <property type="protein sequence ID" value="GLJ60963.1"/>
    <property type="molecule type" value="Genomic_DNA"/>
</dbReference>
<dbReference type="Proteomes" id="UP001142462">
    <property type="component" value="Unassembled WGS sequence"/>
</dbReference>
<dbReference type="Pfam" id="PF00067">
    <property type="entry name" value="p450"/>
    <property type="match status" value="1"/>
</dbReference>
<gene>
    <name evidence="2" type="primary">cypC_1</name>
    <name evidence="2" type="ORF">GCM10017576_10920</name>
</gene>
<reference evidence="2" key="2">
    <citation type="submission" date="2023-01" db="EMBL/GenBank/DDBJ databases">
        <authorList>
            <person name="Sun Q."/>
            <person name="Evtushenko L."/>
        </authorList>
    </citation>
    <scope>NUCLEOTIDE SEQUENCE</scope>
    <source>
        <strain evidence="2">VKM Ac-1020</strain>
    </source>
</reference>
<dbReference type="Gene3D" id="1.10.630.10">
    <property type="entry name" value="Cytochrome P450"/>
    <property type="match status" value="1"/>
</dbReference>
<dbReference type="GO" id="GO:0004497">
    <property type="term" value="F:monooxygenase activity"/>
    <property type="evidence" value="ECO:0007669"/>
    <property type="project" value="InterPro"/>
</dbReference>
<dbReference type="GO" id="GO:0005506">
    <property type="term" value="F:iron ion binding"/>
    <property type="evidence" value="ECO:0007669"/>
    <property type="project" value="InterPro"/>
</dbReference>
<dbReference type="SUPFAM" id="SSF48264">
    <property type="entry name" value="Cytochrome P450"/>
    <property type="match status" value="1"/>
</dbReference>
<keyword evidence="3" id="KW-1185">Reference proteome</keyword>
<comment type="caution">
    <text evidence="2">The sequence shown here is derived from an EMBL/GenBank/DDBJ whole genome shotgun (WGS) entry which is preliminary data.</text>
</comment>
<evidence type="ECO:0000313" key="3">
    <source>
        <dbReference type="Proteomes" id="UP001142462"/>
    </source>
</evidence>
<accession>A0A9W6H2A9</accession>
<dbReference type="GO" id="GO:0016705">
    <property type="term" value="F:oxidoreductase activity, acting on paired donors, with incorporation or reduction of molecular oxygen"/>
    <property type="evidence" value="ECO:0007669"/>
    <property type="project" value="InterPro"/>
</dbReference>
<organism evidence="2 3">
    <name type="scientific">Microbacterium barkeri</name>
    <dbReference type="NCBI Taxonomy" id="33917"/>
    <lineage>
        <taxon>Bacteria</taxon>
        <taxon>Bacillati</taxon>
        <taxon>Actinomycetota</taxon>
        <taxon>Actinomycetes</taxon>
        <taxon>Micrococcales</taxon>
        <taxon>Microbacteriaceae</taxon>
        <taxon>Microbacterium</taxon>
    </lineage>
</organism>
<name>A0A9W6H2A9_9MICO</name>
<dbReference type="PANTHER" id="PTHR46696">
    <property type="entry name" value="P450, PUTATIVE (EUROFUNG)-RELATED"/>
    <property type="match status" value="1"/>
</dbReference>
<reference evidence="2" key="1">
    <citation type="journal article" date="2014" name="Int. J. Syst. Evol. Microbiol.">
        <title>Complete genome sequence of Corynebacterium casei LMG S-19264T (=DSM 44701T), isolated from a smear-ripened cheese.</title>
        <authorList>
            <consortium name="US DOE Joint Genome Institute (JGI-PGF)"/>
            <person name="Walter F."/>
            <person name="Albersmeier A."/>
            <person name="Kalinowski J."/>
            <person name="Ruckert C."/>
        </authorList>
    </citation>
    <scope>NUCLEOTIDE SEQUENCE</scope>
    <source>
        <strain evidence="2">VKM Ac-1020</strain>
    </source>
</reference>
<evidence type="ECO:0000313" key="2">
    <source>
        <dbReference type="EMBL" id="GLJ60963.1"/>
    </source>
</evidence>
<dbReference type="PANTHER" id="PTHR46696:SF1">
    <property type="entry name" value="CYTOCHROME P450 YJIB-RELATED"/>
    <property type="match status" value="1"/>
</dbReference>
<evidence type="ECO:0000256" key="1">
    <source>
        <dbReference type="ARBA" id="ARBA00010617"/>
    </source>
</evidence>
<dbReference type="RefSeq" id="WP_271172672.1">
    <property type="nucleotide sequence ID" value="NZ_BSEJ01000003.1"/>
</dbReference>
<sequence>MTASASAPSRPSDGSAADGVPTLCLDATHRLARDGYAFGLRGYRDVGADAFRTRLVGRPVVVARGAEAAHVFGAGGFRRSGAIPRSAMHLLQDEGSVQALEGERHRVRRALLLEIAERGRGTLVALFRSEWGAAVEEVSGERTSLLDVATTALARAAFHWVGVMPPPVEERAITAGLRGMIDSAASIGPRNWAARAHRRRVERWAASLVSSARSRGDAVSIVGRLAHHEEDGRPLDIEVAAVELLNLLRPVVAVARFVAFAGHALHAHPEWAARVGTGDAETTRWMADEVRRFYPFFPMIGGIATAPFRLRGEEFPAGQCLLLDLYGTDHSPELWERPDVFDPFRFADASPHAIVAQGVGDGPGAHRCPGELATSDLVAEALSLLVNSSRYEVLPQDLRISLRRIPARPEGGMAVVFA</sequence>
<protein>
    <submittedName>
        <fullName evidence="2">Cytochrome P450</fullName>
    </submittedName>
</protein>
<dbReference type="InterPro" id="IPR036396">
    <property type="entry name" value="Cyt_P450_sf"/>
</dbReference>
<dbReference type="AlphaFoldDB" id="A0A9W6H2A9"/>
<dbReference type="CDD" id="cd11067">
    <property type="entry name" value="CYP152"/>
    <property type="match status" value="1"/>
</dbReference>
<dbReference type="GO" id="GO:0020037">
    <property type="term" value="F:heme binding"/>
    <property type="evidence" value="ECO:0007669"/>
    <property type="project" value="InterPro"/>
</dbReference>
<comment type="similarity">
    <text evidence="1">Belongs to the cytochrome P450 family.</text>
</comment>
<dbReference type="InterPro" id="IPR001128">
    <property type="entry name" value="Cyt_P450"/>
</dbReference>